<sequence>MHTDPYPLRAARRVAAPRRRRTDEPRVSRRRARFASAGFAPAGFAPAGFVPAGFAPAGFAPADGHRVEIRVGRPRPGFRHPATAADLARVLEFFGPPARYGLRRISLRQRAAGAGPGIRVAGYVPPGVVVLFEQPDPPWLLAGRLPAAAGERLERAGARVRATASHVLVEWTDRALRDFVLFDGLMHEIGHHVLDHGDRRMRTADHERRADAYAAACRAALSPLWTVA</sequence>
<feature type="region of interest" description="Disordered" evidence="1">
    <location>
        <begin position="1"/>
        <end position="30"/>
    </location>
</feature>
<evidence type="ECO:0000313" key="3">
    <source>
        <dbReference type="Proteomes" id="UP000612585"/>
    </source>
</evidence>
<evidence type="ECO:0000256" key="1">
    <source>
        <dbReference type="SAM" id="MobiDB-lite"/>
    </source>
</evidence>
<comment type="caution">
    <text evidence="2">The sequence shown here is derived from an EMBL/GenBank/DDBJ whole genome shotgun (WGS) entry which is preliminary data.</text>
</comment>
<gene>
    <name evidence="2" type="ORF">Vau01_069720</name>
</gene>
<organism evidence="2 3">
    <name type="scientific">Virgisporangium aurantiacum</name>
    <dbReference type="NCBI Taxonomy" id="175570"/>
    <lineage>
        <taxon>Bacteria</taxon>
        <taxon>Bacillati</taxon>
        <taxon>Actinomycetota</taxon>
        <taxon>Actinomycetes</taxon>
        <taxon>Micromonosporales</taxon>
        <taxon>Micromonosporaceae</taxon>
        <taxon>Virgisporangium</taxon>
    </lineage>
</organism>
<accession>A0A8J4E2X6</accession>
<proteinExistence type="predicted"/>
<name>A0A8J4E2X6_9ACTN</name>
<reference evidence="2" key="1">
    <citation type="submission" date="2021-01" db="EMBL/GenBank/DDBJ databases">
        <title>Whole genome shotgun sequence of Virgisporangium aurantiacum NBRC 16421.</title>
        <authorList>
            <person name="Komaki H."/>
            <person name="Tamura T."/>
        </authorList>
    </citation>
    <scope>NUCLEOTIDE SEQUENCE</scope>
    <source>
        <strain evidence="2">NBRC 16421</strain>
    </source>
</reference>
<feature type="compositionally biased region" description="Basic residues" evidence="1">
    <location>
        <begin position="10"/>
        <end position="20"/>
    </location>
</feature>
<evidence type="ECO:0000313" key="2">
    <source>
        <dbReference type="EMBL" id="GIJ59456.1"/>
    </source>
</evidence>
<keyword evidence="3" id="KW-1185">Reference proteome</keyword>
<dbReference type="EMBL" id="BOPG01000047">
    <property type="protein sequence ID" value="GIJ59456.1"/>
    <property type="molecule type" value="Genomic_DNA"/>
</dbReference>
<dbReference type="Proteomes" id="UP000612585">
    <property type="component" value="Unassembled WGS sequence"/>
</dbReference>
<dbReference type="AlphaFoldDB" id="A0A8J4E2X6"/>
<protein>
    <submittedName>
        <fullName evidence="2">Uncharacterized protein</fullName>
    </submittedName>
</protein>